<proteinExistence type="predicted"/>
<feature type="compositionally biased region" description="Polar residues" evidence="1">
    <location>
        <begin position="35"/>
        <end position="57"/>
    </location>
</feature>
<keyword evidence="3" id="KW-1185">Reference proteome</keyword>
<dbReference type="Proteomes" id="UP000010552">
    <property type="component" value="Unassembled WGS sequence"/>
</dbReference>
<gene>
    <name evidence="2" type="ORF">PAL_GLEAN10010876</name>
</gene>
<accession>L5KXR7</accession>
<evidence type="ECO:0000313" key="3">
    <source>
        <dbReference type="Proteomes" id="UP000010552"/>
    </source>
</evidence>
<reference evidence="3" key="1">
    <citation type="journal article" date="2013" name="Science">
        <title>Comparative analysis of bat genomes provides insight into the evolution of flight and immunity.</title>
        <authorList>
            <person name="Zhang G."/>
            <person name="Cowled C."/>
            <person name="Shi Z."/>
            <person name="Huang Z."/>
            <person name="Bishop-Lilly K.A."/>
            <person name="Fang X."/>
            <person name="Wynne J.W."/>
            <person name="Xiong Z."/>
            <person name="Baker M.L."/>
            <person name="Zhao W."/>
            <person name="Tachedjian M."/>
            <person name="Zhu Y."/>
            <person name="Zhou P."/>
            <person name="Jiang X."/>
            <person name="Ng J."/>
            <person name="Yang L."/>
            <person name="Wu L."/>
            <person name="Xiao J."/>
            <person name="Feng Y."/>
            <person name="Chen Y."/>
            <person name="Sun X."/>
            <person name="Zhang Y."/>
            <person name="Marsh G.A."/>
            <person name="Crameri G."/>
            <person name="Broder C.C."/>
            <person name="Frey K.G."/>
            <person name="Wang L.F."/>
            <person name="Wang J."/>
        </authorList>
    </citation>
    <scope>NUCLEOTIDE SEQUENCE [LARGE SCALE GENOMIC DNA]</scope>
</reference>
<sequence>MTHSYQAADVAKTAVEEELQQAIWGCLRERSQDSTAVALSDSSSTQDFFNEPTSSLEGSRKPYAEKRLPMPSSQPGPSGKDLPGATEERGMKT</sequence>
<dbReference type="STRING" id="9402.L5KXR7"/>
<feature type="region of interest" description="Disordered" evidence="1">
    <location>
        <begin position="35"/>
        <end position="93"/>
    </location>
</feature>
<evidence type="ECO:0000313" key="2">
    <source>
        <dbReference type="EMBL" id="ELK15608.1"/>
    </source>
</evidence>
<organism evidence="2 3">
    <name type="scientific">Pteropus alecto</name>
    <name type="common">Black flying fox</name>
    <dbReference type="NCBI Taxonomy" id="9402"/>
    <lineage>
        <taxon>Eukaryota</taxon>
        <taxon>Metazoa</taxon>
        <taxon>Chordata</taxon>
        <taxon>Craniata</taxon>
        <taxon>Vertebrata</taxon>
        <taxon>Euteleostomi</taxon>
        <taxon>Mammalia</taxon>
        <taxon>Eutheria</taxon>
        <taxon>Laurasiatheria</taxon>
        <taxon>Chiroptera</taxon>
        <taxon>Yinpterochiroptera</taxon>
        <taxon>Pteropodoidea</taxon>
        <taxon>Pteropodidae</taxon>
        <taxon>Pteropodinae</taxon>
        <taxon>Pteropus</taxon>
    </lineage>
</organism>
<name>L5KXR7_PTEAL</name>
<dbReference type="InParanoid" id="L5KXR7"/>
<feature type="compositionally biased region" description="Basic and acidic residues" evidence="1">
    <location>
        <begin position="58"/>
        <end position="68"/>
    </location>
</feature>
<evidence type="ECO:0000256" key="1">
    <source>
        <dbReference type="SAM" id="MobiDB-lite"/>
    </source>
</evidence>
<dbReference type="EMBL" id="KB030536">
    <property type="protein sequence ID" value="ELK15608.1"/>
    <property type="molecule type" value="Genomic_DNA"/>
</dbReference>
<protein>
    <submittedName>
        <fullName evidence="2">Calcineurin-binding protein cabin-1</fullName>
    </submittedName>
</protein>
<dbReference type="AlphaFoldDB" id="L5KXR7"/>